<dbReference type="Gene3D" id="2.30.30.140">
    <property type="match status" value="1"/>
</dbReference>
<dbReference type="PROSITE" id="PS51257">
    <property type="entry name" value="PROKAR_LIPOPROTEIN"/>
    <property type="match status" value="1"/>
</dbReference>
<dbReference type="Proteomes" id="UP000078428">
    <property type="component" value="Unassembled WGS sequence"/>
</dbReference>
<evidence type="ECO:0000313" key="3">
    <source>
        <dbReference type="Proteomes" id="UP000078428"/>
    </source>
</evidence>
<dbReference type="AlphaFoldDB" id="A0A178MRJ4"/>
<organism evidence="2 3">
    <name type="scientific">Paramagnetospirillum marisnigri</name>
    <dbReference type="NCBI Taxonomy" id="1285242"/>
    <lineage>
        <taxon>Bacteria</taxon>
        <taxon>Pseudomonadati</taxon>
        <taxon>Pseudomonadota</taxon>
        <taxon>Alphaproteobacteria</taxon>
        <taxon>Rhodospirillales</taxon>
        <taxon>Magnetospirillaceae</taxon>
        <taxon>Paramagnetospirillum</taxon>
    </lineage>
</organism>
<sequence>MPKLLHWLPVLVVLLLGGCGPVYETVYDLTPPRSAEGRQCATQCQTTQTYCKRNCELEEDRCRSRARDEARRDYDRYVREQRDRGRKVERSESSFESSYGCGDSSCKAECGRDFRTCYTTCGGQVSSRRVCTAFCDKETAPAAEAAPSSPSAKGSARSEASSSLCRPNARVSVLSEGDWYPARVTGAVLSDGRCPIHYEGYGSEDDEAVPARRMKPLP</sequence>
<protein>
    <recommendedName>
        <fullName evidence="4">Tudor domain-containing protein</fullName>
    </recommendedName>
</protein>
<feature type="region of interest" description="Disordered" evidence="1">
    <location>
        <begin position="199"/>
        <end position="218"/>
    </location>
</feature>
<proteinExistence type="predicted"/>
<evidence type="ECO:0008006" key="4">
    <source>
        <dbReference type="Google" id="ProtNLM"/>
    </source>
</evidence>
<evidence type="ECO:0000256" key="1">
    <source>
        <dbReference type="SAM" id="MobiDB-lite"/>
    </source>
</evidence>
<dbReference type="OrthoDB" id="326336at2"/>
<dbReference type="InterPro" id="IPR016197">
    <property type="entry name" value="Chromo-like_dom_sf"/>
</dbReference>
<reference evidence="2 3" key="1">
    <citation type="submission" date="2016-04" db="EMBL/GenBank/DDBJ databases">
        <title>Draft genome sequence of freshwater magnetotactic bacteria Magnetospirillum marisnigri SP-1 and Magnetospirillum moscoviense BB-1.</title>
        <authorList>
            <person name="Koziaeva V."/>
            <person name="Dziuba M.V."/>
            <person name="Ivanov T.M."/>
            <person name="Kuznetsov B."/>
            <person name="Grouzdev D.S."/>
        </authorList>
    </citation>
    <scope>NUCLEOTIDE SEQUENCE [LARGE SCALE GENOMIC DNA]</scope>
    <source>
        <strain evidence="2 3">SP-1</strain>
    </source>
</reference>
<dbReference type="RefSeq" id="WP_068491020.1">
    <property type="nucleotide sequence ID" value="NZ_LWQT01000044.1"/>
</dbReference>
<gene>
    <name evidence="2" type="ORF">A6A04_00470</name>
</gene>
<comment type="caution">
    <text evidence="2">The sequence shown here is derived from an EMBL/GenBank/DDBJ whole genome shotgun (WGS) entry which is preliminary data.</text>
</comment>
<evidence type="ECO:0000313" key="2">
    <source>
        <dbReference type="EMBL" id="OAN52211.1"/>
    </source>
</evidence>
<dbReference type="EMBL" id="LWQT01000044">
    <property type="protein sequence ID" value="OAN52211.1"/>
    <property type="molecule type" value="Genomic_DNA"/>
</dbReference>
<keyword evidence="3" id="KW-1185">Reference proteome</keyword>
<dbReference type="SUPFAM" id="SSF54160">
    <property type="entry name" value="Chromo domain-like"/>
    <property type="match status" value="1"/>
</dbReference>
<dbReference type="STRING" id="1285242.A6A04_00470"/>
<name>A0A178MRJ4_9PROT</name>
<accession>A0A178MRJ4</accession>